<accession>A2FM90</accession>
<dbReference type="RefSeq" id="XP_001306918.1">
    <property type="nucleotide sequence ID" value="XM_001306917.1"/>
</dbReference>
<sequence>MSLDFKPSRKTINSFQRYINSLINQNNGDSIQQNDDFREKYEMNFQDFSIESSIINDDVSALSSLTTDTNFSFKSIEVGELFVDLISFAALCGSSNCFNYLLVNGIEITNDIARFVIMGGNYSIFETCLQNGISFRETASFALDAHQNSIFEWIVENYNLDYQNDKVIPFFNNTLFDIYLLSINSDIKPIVKRALANNLLFLKYLVDIKGVYLDQSSIFQPAFFDQYNILDYLLSRGLDINYSTRYRNIITDPIETKNVKMVKYIIDHDFNVNVLDTEKKSLLFYCDLNDGFDTVNLLLESGVNINQKQQNGQTIIFECIERGSIEMVCLLKSKNANLEIKDSNGNTPLLWAVYQGKFDFVKLLVEKFNVNLNTVNNSGWNVTHICAMNDRVSMLKYFAEKQVYFDLPDRTKSTPLIRGAAFESIVLYLCDIGADINYKNKDGWTALERACDNCSFESARELIYRGADVNAIDKKKWSPLHRAAYKGYYEICEMLLANGANPDLKNDSGATAAQLTNDDTLKNLIDQY</sequence>
<dbReference type="OrthoDB" id="445896at2759"/>
<feature type="repeat" description="ANK" evidence="3">
    <location>
        <begin position="344"/>
        <end position="367"/>
    </location>
</feature>
<dbReference type="eggNOG" id="KOG4177">
    <property type="taxonomic scope" value="Eukaryota"/>
</dbReference>
<dbReference type="VEuPathDB" id="TrichDB:TVAGG3_0717010"/>
<evidence type="ECO:0000313" key="5">
    <source>
        <dbReference type="EMBL" id="EAX93988.1"/>
    </source>
</evidence>
<dbReference type="PROSITE" id="PS50297">
    <property type="entry name" value="ANK_REP_REGION"/>
    <property type="match status" value="3"/>
</dbReference>
<dbReference type="Gene3D" id="1.25.40.20">
    <property type="entry name" value="Ankyrin repeat-containing domain"/>
    <property type="match status" value="2"/>
</dbReference>
<evidence type="ECO:0000256" key="2">
    <source>
        <dbReference type="ARBA" id="ARBA00023043"/>
    </source>
</evidence>
<evidence type="ECO:0000259" key="4">
    <source>
        <dbReference type="Pfam" id="PF11929"/>
    </source>
</evidence>
<dbReference type="InterPro" id="IPR002110">
    <property type="entry name" value="Ankyrin_rpt"/>
</dbReference>
<dbReference type="VEuPathDB" id="TrichDB:TVAG_024320"/>
<dbReference type="InParanoid" id="A2FM90"/>
<evidence type="ECO:0000256" key="1">
    <source>
        <dbReference type="ARBA" id="ARBA00022737"/>
    </source>
</evidence>
<dbReference type="InterPro" id="IPR036770">
    <property type="entry name" value="Ankyrin_rpt-contain_sf"/>
</dbReference>
<dbReference type="SMR" id="A2FM90"/>
<reference evidence="5" key="2">
    <citation type="journal article" date="2007" name="Science">
        <title>Draft genome sequence of the sexually transmitted pathogen Trichomonas vaginalis.</title>
        <authorList>
            <person name="Carlton J.M."/>
            <person name="Hirt R.P."/>
            <person name="Silva J.C."/>
            <person name="Delcher A.L."/>
            <person name="Schatz M."/>
            <person name="Zhao Q."/>
            <person name="Wortman J.R."/>
            <person name="Bidwell S.L."/>
            <person name="Alsmark U.C.M."/>
            <person name="Besteiro S."/>
            <person name="Sicheritz-Ponten T."/>
            <person name="Noel C.J."/>
            <person name="Dacks J.B."/>
            <person name="Foster P.G."/>
            <person name="Simillion C."/>
            <person name="Van de Peer Y."/>
            <person name="Miranda-Saavedra D."/>
            <person name="Barton G.J."/>
            <person name="Westrop G.D."/>
            <person name="Mueller S."/>
            <person name="Dessi D."/>
            <person name="Fiori P.L."/>
            <person name="Ren Q."/>
            <person name="Paulsen I."/>
            <person name="Zhang H."/>
            <person name="Bastida-Corcuera F.D."/>
            <person name="Simoes-Barbosa A."/>
            <person name="Brown M.T."/>
            <person name="Hayes R.D."/>
            <person name="Mukherjee M."/>
            <person name="Okumura C.Y."/>
            <person name="Schneider R."/>
            <person name="Smith A.J."/>
            <person name="Vanacova S."/>
            <person name="Villalvazo M."/>
            <person name="Haas B.J."/>
            <person name="Pertea M."/>
            <person name="Feldblyum T.V."/>
            <person name="Utterback T.R."/>
            <person name="Shu C.L."/>
            <person name="Osoegawa K."/>
            <person name="de Jong P.J."/>
            <person name="Hrdy I."/>
            <person name="Horvathova L."/>
            <person name="Zubacova Z."/>
            <person name="Dolezal P."/>
            <person name="Malik S.B."/>
            <person name="Logsdon J.M. Jr."/>
            <person name="Henze K."/>
            <person name="Gupta A."/>
            <person name="Wang C.C."/>
            <person name="Dunne R.L."/>
            <person name="Upcroft J.A."/>
            <person name="Upcroft P."/>
            <person name="White O."/>
            <person name="Salzberg S.L."/>
            <person name="Tang P."/>
            <person name="Chiu C.-H."/>
            <person name="Lee Y.-S."/>
            <person name="Embley T.M."/>
            <person name="Coombs G.H."/>
            <person name="Mottram J.C."/>
            <person name="Tachezy J."/>
            <person name="Fraser-Liggett C.M."/>
            <person name="Johnson P.J."/>
        </authorList>
    </citation>
    <scope>NUCLEOTIDE SEQUENCE [LARGE SCALE GENOMIC DNA]</scope>
    <source>
        <strain evidence="5">G3</strain>
    </source>
</reference>
<dbReference type="Proteomes" id="UP000001542">
    <property type="component" value="Unassembled WGS sequence"/>
</dbReference>
<dbReference type="EMBL" id="DS113882">
    <property type="protein sequence ID" value="EAX93988.1"/>
    <property type="molecule type" value="Genomic_DNA"/>
</dbReference>
<dbReference type="Pfam" id="PF11929">
    <property type="entry name" value="DUF3447"/>
    <property type="match status" value="1"/>
</dbReference>
<feature type="repeat" description="ANK" evidence="3">
    <location>
        <begin position="442"/>
        <end position="474"/>
    </location>
</feature>
<keyword evidence="6" id="KW-1185">Reference proteome</keyword>
<reference evidence="5" key="1">
    <citation type="submission" date="2006-10" db="EMBL/GenBank/DDBJ databases">
        <authorList>
            <person name="Amadeo P."/>
            <person name="Zhao Q."/>
            <person name="Wortman J."/>
            <person name="Fraser-Liggett C."/>
            <person name="Carlton J."/>
        </authorList>
    </citation>
    <scope>NUCLEOTIDE SEQUENCE</scope>
    <source>
        <strain evidence="5">G3</strain>
    </source>
</reference>
<dbReference type="AlphaFoldDB" id="A2FM90"/>
<dbReference type="SMART" id="SM00248">
    <property type="entry name" value="ANK"/>
    <property type="match status" value="10"/>
</dbReference>
<dbReference type="KEGG" id="tva:4751714"/>
<dbReference type="PANTHER" id="PTHR24198:SF165">
    <property type="entry name" value="ANKYRIN REPEAT-CONTAINING PROTEIN-RELATED"/>
    <property type="match status" value="1"/>
</dbReference>
<dbReference type="SUPFAM" id="SSF48403">
    <property type="entry name" value="Ankyrin repeat"/>
    <property type="match status" value="2"/>
</dbReference>
<proteinExistence type="predicted"/>
<feature type="domain" description="DUF3447" evidence="4">
    <location>
        <begin position="106"/>
        <end position="175"/>
    </location>
</feature>
<name>A2FM90_TRIV3</name>
<dbReference type="PROSITE" id="PS50088">
    <property type="entry name" value="ANK_REPEAT"/>
    <property type="match status" value="3"/>
</dbReference>
<dbReference type="Pfam" id="PF12796">
    <property type="entry name" value="Ank_2"/>
    <property type="match status" value="2"/>
</dbReference>
<dbReference type="STRING" id="5722.A2FM90"/>
<gene>
    <name evidence="5" type="ORF">TVAG_024320</name>
</gene>
<dbReference type="InterPro" id="IPR020683">
    <property type="entry name" value="DUF3447"/>
</dbReference>
<keyword evidence="2 3" id="KW-0040">ANK repeat</keyword>
<keyword evidence="1" id="KW-0677">Repeat</keyword>
<organism evidence="5 6">
    <name type="scientific">Trichomonas vaginalis (strain ATCC PRA-98 / G3)</name>
    <dbReference type="NCBI Taxonomy" id="412133"/>
    <lineage>
        <taxon>Eukaryota</taxon>
        <taxon>Metamonada</taxon>
        <taxon>Parabasalia</taxon>
        <taxon>Trichomonadida</taxon>
        <taxon>Trichomonadidae</taxon>
        <taxon>Trichomonas</taxon>
    </lineage>
</organism>
<evidence type="ECO:0000313" key="6">
    <source>
        <dbReference type="Proteomes" id="UP000001542"/>
    </source>
</evidence>
<protein>
    <recommendedName>
        <fullName evidence="4">DUF3447 domain-containing protein</fullName>
    </recommendedName>
</protein>
<evidence type="ECO:0000256" key="3">
    <source>
        <dbReference type="PROSITE-ProRule" id="PRU00023"/>
    </source>
</evidence>
<feature type="repeat" description="ANK" evidence="3">
    <location>
        <begin position="475"/>
        <end position="507"/>
    </location>
</feature>
<dbReference type="PANTHER" id="PTHR24198">
    <property type="entry name" value="ANKYRIN REPEAT AND PROTEIN KINASE DOMAIN-CONTAINING PROTEIN"/>
    <property type="match status" value="1"/>
</dbReference>